<dbReference type="InParanoid" id="A0A0L0HJ21"/>
<accession>A0A0L0HJ21</accession>
<reference evidence="3 4" key="1">
    <citation type="submission" date="2009-08" db="EMBL/GenBank/DDBJ databases">
        <title>The Genome Sequence of Spizellomyces punctatus strain DAOM BR117.</title>
        <authorList>
            <consortium name="The Broad Institute Genome Sequencing Platform"/>
            <person name="Russ C."/>
            <person name="Cuomo C."/>
            <person name="Shea T."/>
            <person name="Young S.K."/>
            <person name="Zeng Q."/>
            <person name="Koehrsen M."/>
            <person name="Haas B."/>
            <person name="Borodovsky M."/>
            <person name="Guigo R."/>
            <person name="Alvarado L."/>
            <person name="Berlin A."/>
            <person name="Bochicchio J."/>
            <person name="Borenstein D."/>
            <person name="Chapman S."/>
            <person name="Chen Z."/>
            <person name="Engels R."/>
            <person name="Freedman E."/>
            <person name="Gellesch M."/>
            <person name="Goldberg J."/>
            <person name="Griggs A."/>
            <person name="Gujja S."/>
            <person name="Heiman D."/>
            <person name="Hepburn T."/>
            <person name="Howarth C."/>
            <person name="Jen D."/>
            <person name="Larson L."/>
            <person name="Lewis B."/>
            <person name="Mehta T."/>
            <person name="Park D."/>
            <person name="Pearson M."/>
            <person name="Roberts A."/>
            <person name="Saif S."/>
            <person name="Shenoy N."/>
            <person name="Sisk P."/>
            <person name="Stolte C."/>
            <person name="Sykes S."/>
            <person name="Thomson T."/>
            <person name="Walk T."/>
            <person name="White J."/>
            <person name="Yandava C."/>
            <person name="Burger G."/>
            <person name="Gray M.W."/>
            <person name="Holland P.W.H."/>
            <person name="King N."/>
            <person name="Lang F.B.F."/>
            <person name="Roger A.J."/>
            <person name="Ruiz-Trillo I."/>
            <person name="Lander E."/>
            <person name="Nusbaum C."/>
        </authorList>
    </citation>
    <scope>NUCLEOTIDE SEQUENCE [LARGE SCALE GENOMIC DNA]</scope>
    <source>
        <strain evidence="3 4">DAOM BR117</strain>
    </source>
</reference>
<feature type="transmembrane region" description="Helical" evidence="1">
    <location>
        <begin position="60"/>
        <end position="80"/>
    </location>
</feature>
<dbReference type="GeneID" id="27687639"/>
<dbReference type="VEuPathDB" id="FungiDB:SPPG_04174"/>
<dbReference type="EMBL" id="KQ257455">
    <property type="protein sequence ID" value="KND01082.1"/>
    <property type="molecule type" value="Genomic_DNA"/>
</dbReference>
<gene>
    <name evidence="3" type="ORF">SPPG_04174</name>
</gene>
<name>A0A0L0HJ21_SPIPD</name>
<evidence type="ECO:0000313" key="4">
    <source>
        <dbReference type="Proteomes" id="UP000053201"/>
    </source>
</evidence>
<protein>
    <recommendedName>
        <fullName evidence="5">Coenzyme Q-binding protein COQ10 START domain-containing protein</fullName>
    </recommendedName>
</protein>
<evidence type="ECO:0000256" key="2">
    <source>
        <dbReference type="SAM" id="SignalP"/>
    </source>
</evidence>
<dbReference type="Proteomes" id="UP000053201">
    <property type="component" value="Unassembled WGS sequence"/>
</dbReference>
<keyword evidence="1" id="KW-1133">Transmembrane helix</keyword>
<dbReference type="AlphaFoldDB" id="A0A0L0HJ21"/>
<evidence type="ECO:0000313" key="3">
    <source>
        <dbReference type="EMBL" id="KND01082.1"/>
    </source>
</evidence>
<dbReference type="Gene3D" id="3.30.530.20">
    <property type="match status" value="1"/>
</dbReference>
<dbReference type="SUPFAM" id="SSF55961">
    <property type="entry name" value="Bet v1-like"/>
    <property type="match status" value="1"/>
</dbReference>
<proteinExistence type="predicted"/>
<dbReference type="RefSeq" id="XP_016609121.1">
    <property type="nucleotide sequence ID" value="XM_016752420.1"/>
</dbReference>
<keyword evidence="1" id="KW-0812">Transmembrane</keyword>
<evidence type="ECO:0008006" key="5">
    <source>
        <dbReference type="Google" id="ProtNLM"/>
    </source>
</evidence>
<keyword evidence="1" id="KW-0472">Membrane</keyword>
<feature type="signal peptide" evidence="2">
    <location>
        <begin position="1"/>
        <end position="23"/>
    </location>
</feature>
<feature type="chain" id="PRO_5005540128" description="Coenzyme Q-binding protein COQ10 START domain-containing protein" evidence="2">
    <location>
        <begin position="24"/>
        <end position="272"/>
    </location>
</feature>
<organism evidence="3 4">
    <name type="scientific">Spizellomyces punctatus (strain DAOM BR117)</name>
    <dbReference type="NCBI Taxonomy" id="645134"/>
    <lineage>
        <taxon>Eukaryota</taxon>
        <taxon>Fungi</taxon>
        <taxon>Fungi incertae sedis</taxon>
        <taxon>Chytridiomycota</taxon>
        <taxon>Chytridiomycota incertae sedis</taxon>
        <taxon>Chytridiomycetes</taxon>
        <taxon>Spizellomycetales</taxon>
        <taxon>Spizellomycetaceae</taxon>
        <taxon>Spizellomyces</taxon>
    </lineage>
</organism>
<evidence type="ECO:0000256" key="1">
    <source>
        <dbReference type="SAM" id="Phobius"/>
    </source>
</evidence>
<keyword evidence="2" id="KW-0732">Signal</keyword>
<sequence>MSISARYLGILVCGLVFATTVQCSVGGDDDEDDELFGEDTLEDPSTSLILLAAAFATRHLYWLVPTLLVILAVDVVLFFYAAGRIMKDEFVVVRATKLTSQPPAVVWNCLTDWAKYSKWRRDIIGASEPLEEDEAGRPDGEIMERNALSRWIEVGKWGRKTLTTVIEEEKNSLQVRSHQPLPSDARWPISVYLSSITSTWTIEITSPAPSSSSGCVVYLTQQIKIGSPSLRLLMALMGFGGEAERWLADLAAFVGEKDAVVIRPVAGKLMVE</sequence>
<keyword evidence="4" id="KW-1185">Reference proteome</keyword>
<dbReference type="InterPro" id="IPR023393">
    <property type="entry name" value="START-like_dom_sf"/>
</dbReference>
<dbReference type="OrthoDB" id="2132836at2759"/>